<dbReference type="GO" id="GO:0004252">
    <property type="term" value="F:serine-type endopeptidase activity"/>
    <property type="evidence" value="ECO:0007669"/>
    <property type="project" value="InterPro"/>
</dbReference>
<evidence type="ECO:0000256" key="3">
    <source>
        <dbReference type="ARBA" id="ARBA00022692"/>
    </source>
</evidence>
<evidence type="ECO:0000256" key="6">
    <source>
        <dbReference type="ARBA" id="ARBA00023136"/>
    </source>
</evidence>
<organism evidence="9 10">
    <name type="scientific">Rozella allomycis (strain CSF55)</name>
    <dbReference type="NCBI Taxonomy" id="988480"/>
    <lineage>
        <taxon>Eukaryota</taxon>
        <taxon>Fungi</taxon>
        <taxon>Fungi incertae sedis</taxon>
        <taxon>Cryptomycota</taxon>
        <taxon>Cryptomycota incertae sedis</taxon>
        <taxon>Rozella</taxon>
    </lineage>
</organism>
<evidence type="ECO:0000256" key="7">
    <source>
        <dbReference type="SAM" id="Phobius"/>
    </source>
</evidence>
<feature type="transmembrane region" description="Helical" evidence="7">
    <location>
        <begin position="264"/>
        <end position="281"/>
    </location>
</feature>
<proteinExistence type="inferred from homology"/>
<keyword evidence="3 7" id="KW-0812">Transmembrane</keyword>
<dbReference type="InterPro" id="IPR035952">
    <property type="entry name" value="Rhomboid-like_sf"/>
</dbReference>
<dbReference type="InterPro" id="IPR050925">
    <property type="entry name" value="Rhomboid_protease_S54"/>
</dbReference>
<dbReference type="PANTHER" id="PTHR43731:SF14">
    <property type="entry name" value="PRESENILIN-ASSOCIATED RHOMBOID-LIKE PROTEIN, MITOCHONDRIAL"/>
    <property type="match status" value="1"/>
</dbReference>
<reference evidence="10" key="1">
    <citation type="journal article" date="2018" name="Nat. Microbiol.">
        <title>Leveraging single-cell genomics to expand the fungal tree of life.</title>
        <authorList>
            <person name="Ahrendt S.R."/>
            <person name="Quandt C.A."/>
            <person name="Ciobanu D."/>
            <person name="Clum A."/>
            <person name="Salamov A."/>
            <person name="Andreopoulos B."/>
            <person name="Cheng J.F."/>
            <person name="Woyke T."/>
            <person name="Pelin A."/>
            <person name="Henrissat B."/>
            <person name="Reynolds N.K."/>
            <person name="Benny G.L."/>
            <person name="Smith M.E."/>
            <person name="James T.Y."/>
            <person name="Grigoriev I.V."/>
        </authorList>
    </citation>
    <scope>NUCLEOTIDE SEQUENCE [LARGE SCALE GENOMIC DNA]</scope>
    <source>
        <strain evidence="10">CSF55</strain>
    </source>
</reference>
<evidence type="ECO:0000259" key="8">
    <source>
        <dbReference type="Pfam" id="PF01694"/>
    </source>
</evidence>
<comment type="similarity">
    <text evidence="2">Belongs to the peptidase S54 family.</text>
</comment>
<feature type="transmembrane region" description="Helical" evidence="7">
    <location>
        <begin position="229"/>
        <end position="252"/>
    </location>
</feature>
<dbReference type="PANTHER" id="PTHR43731">
    <property type="entry name" value="RHOMBOID PROTEASE"/>
    <property type="match status" value="1"/>
</dbReference>
<feature type="domain" description="Peptidase S54 rhomboid" evidence="8">
    <location>
        <begin position="140"/>
        <end position="280"/>
    </location>
</feature>
<dbReference type="GO" id="GO:0016020">
    <property type="term" value="C:membrane"/>
    <property type="evidence" value="ECO:0007669"/>
    <property type="project" value="UniProtKB-SubCell"/>
</dbReference>
<sequence length="304" mass="34167">MLRLGKQKCCFSYRSLSFFHGHQRFYKSSFGPLFFAGGVAGVSFLVASILDYEKRKKMYENRGSIRGIFNNLKSSFNTSRSSTPSILQDVKDVFNRMTAGDKTAWTIIVANTAVFLLWQFPSMQSTMLKHFTSTINSPSYTLLTSVFSHNAPIHLFFNMMAVHSFVPMLVDQVMGVEQFAAMYLTSGVVSALGSRIVRAMIGYNTYSLGASGALFGLLGFLSHSSTMQVSVFFFGPFPLSNVFWASMAFDAFSLVFRNSLGWDHAAHLAGGMFGVLYFRVLKPMVWDRRMEMLEKIGYKGYKNK</sequence>
<keyword evidence="6 7" id="KW-0472">Membrane</keyword>
<accession>A0A4P9YIT3</accession>
<protein>
    <recommendedName>
        <fullName evidence="8">Peptidase S54 rhomboid domain-containing protein</fullName>
    </recommendedName>
</protein>
<dbReference type="GO" id="GO:0006465">
    <property type="term" value="P:signal peptide processing"/>
    <property type="evidence" value="ECO:0007669"/>
    <property type="project" value="TreeGrafter"/>
</dbReference>
<comment type="subcellular location">
    <subcellularLocation>
        <location evidence="1">Membrane</location>
        <topology evidence="1">Multi-pass membrane protein</topology>
    </subcellularLocation>
</comment>
<dbReference type="Proteomes" id="UP000281549">
    <property type="component" value="Unassembled WGS sequence"/>
</dbReference>
<dbReference type="InterPro" id="IPR022764">
    <property type="entry name" value="Peptidase_S54_rhomboid_dom"/>
</dbReference>
<feature type="transmembrane region" description="Helical" evidence="7">
    <location>
        <begin position="33"/>
        <end position="52"/>
    </location>
</feature>
<keyword evidence="5 7" id="KW-1133">Transmembrane helix</keyword>
<dbReference type="Gene3D" id="1.20.1540.10">
    <property type="entry name" value="Rhomboid-like"/>
    <property type="match status" value="1"/>
</dbReference>
<keyword evidence="4" id="KW-0378">Hydrolase</keyword>
<gene>
    <name evidence="9" type="ORF">ROZALSC1DRAFT_30048</name>
</gene>
<feature type="transmembrane region" description="Helical" evidence="7">
    <location>
        <begin position="103"/>
        <end position="120"/>
    </location>
</feature>
<dbReference type="SUPFAM" id="SSF144091">
    <property type="entry name" value="Rhomboid-like"/>
    <property type="match status" value="1"/>
</dbReference>
<evidence type="ECO:0000313" key="9">
    <source>
        <dbReference type="EMBL" id="RKP18240.1"/>
    </source>
</evidence>
<evidence type="ECO:0000313" key="10">
    <source>
        <dbReference type="Proteomes" id="UP000281549"/>
    </source>
</evidence>
<evidence type="ECO:0000256" key="2">
    <source>
        <dbReference type="ARBA" id="ARBA00009045"/>
    </source>
</evidence>
<evidence type="ECO:0000256" key="4">
    <source>
        <dbReference type="ARBA" id="ARBA00022801"/>
    </source>
</evidence>
<dbReference type="EMBL" id="ML005520">
    <property type="protein sequence ID" value="RKP18240.1"/>
    <property type="molecule type" value="Genomic_DNA"/>
</dbReference>
<feature type="transmembrane region" description="Helical" evidence="7">
    <location>
        <begin position="203"/>
        <end position="222"/>
    </location>
</feature>
<evidence type="ECO:0000256" key="1">
    <source>
        <dbReference type="ARBA" id="ARBA00004141"/>
    </source>
</evidence>
<dbReference type="Pfam" id="PF01694">
    <property type="entry name" value="Rhomboid"/>
    <property type="match status" value="1"/>
</dbReference>
<dbReference type="AlphaFoldDB" id="A0A4P9YIT3"/>
<evidence type="ECO:0000256" key="5">
    <source>
        <dbReference type="ARBA" id="ARBA00022989"/>
    </source>
</evidence>
<name>A0A4P9YIT3_ROZAC</name>